<dbReference type="GO" id="GO:0044773">
    <property type="term" value="P:mitotic DNA damage checkpoint signaling"/>
    <property type="evidence" value="ECO:0000318"/>
    <property type="project" value="GO_Central"/>
</dbReference>
<feature type="compositionally biased region" description="Low complexity" evidence="4">
    <location>
        <begin position="548"/>
        <end position="557"/>
    </location>
</feature>
<evidence type="ECO:0000256" key="1">
    <source>
        <dbReference type="ARBA" id="ARBA00022741"/>
    </source>
</evidence>
<dbReference type="FunFam" id="1.10.510.10:FF:000945">
    <property type="entry name" value="Uncharacterized protein"/>
    <property type="match status" value="1"/>
</dbReference>
<feature type="binding site" evidence="3">
    <location>
        <position position="191"/>
    </location>
    <ligand>
        <name>ATP</name>
        <dbReference type="ChEBI" id="CHEBI:30616"/>
    </ligand>
</feature>
<gene>
    <name evidence="6" type="ORF">GSPATT00022490001</name>
</gene>
<organism evidence="6 7">
    <name type="scientific">Paramecium tetraurelia</name>
    <dbReference type="NCBI Taxonomy" id="5888"/>
    <lineage>
        <taxon>Eukaryota</taxon>
        <taxon>Sar</taxon>
        <taxon>Alveolata</taxon>
        <taxon>Ciliophora</taxon>
        <taxon>Intramacronucleata</taxon>
        <taxon>Oligohymenophorea</taxon>
        <taxon>Peniculida</taxon>
        <taxon>Parameciidae</taxon>
        <taxon>Paramecium</taxon>
    </lineage>
</organism>
<evidence type="ECO:0000256" key="2">
    <source>
        <dbReference type="ARBA" id="ARBA00022840"/>
    </source>
</evidence>
<evidence type="ECO:0000259" key="5">
    <source>
        <dbReference type="PROSITE" id="PS50011"/>
    </source>
</evidence>
<feature type="compositionally biased region" description="Polar residues" evidence="4">
    <location>
        <begin position="578"/>
        <end position="587"/>
    </location>
</feature>
<dbReference type="Pfam" id="PF00069">
    <property type="entry name" value="Pkinase"/>
    <property type="match status" value="1"/>
</dbReference>
<dbReference type="GO" id="GO:0005737">
    <property type="term" value="C:cytoplasm"/>
    <property type="evidence" value="ECO:0000318"/>
    <property type="project" value="GO_Central"/>
</dbReference>
<accession>A0E202</accession>
<evidence type="ECO:0000313" key="6">
    <source>
        <dbReference type="EMBL" id="CAK89319.1"/>
    </source>
</evidence>
<dbReference type="OrthoDB" id="74764at2759"/>
<protein>
    <recommendedName>
        <fullName evidence="5">Protein kinase domain-containing protein</fullName>
    </recommendedName>
</protein>
<dbReference type="EMBL" id="CT868654">
    <property type="protein sequence ID" value="CAK89319.1"/>
    <property type="molecule type" value="Genomic_DNA"/>
</dbReference>
<dbReference type="InterPro" id="IPR008271">
    <property type="entry name" value="Ser/Thr_kinase_AS"/>
</dbReference>
<sequence>MSVSQDEYGVLRKQLIKQSIIKMKTMFWNAYKEDVKIGELLIKSEFQRKGKLRYLGGSETMLMIYEVSIRVQTQGPPIQKAQKMVRTAPKMKPGCQVIKLSGSARADQVKSENIEKLGEPTGLWIFRDEDHRYELVAHSLVLTQWRWFLGKRINQYGFHHLFKVFKRIGKGNFASVYLAERVEDGQQMAIKAFSKSVAYAEENGKEGLMNEIKLMRQLDHPNIIKLHEVHETSNSLYVCLELLEGGQLYEQLKKKVIFSNKEILTIIKGLLEGLKHVHSKDIMHRDIKLENILFKKPNQIESVCLADFGLATYVNEEVYLYCRCGTPGFVAPEVINIKDLTTKYDKVCDIYSLGLVFHLLLTGKPAFTGRSYTTIVNQNKEAKIQWKSSAFDIIPKAALNLLKRMLEADPKLRITAEEALQHNYFNPYHIPNIAQFEDDNIDIDDSCQLDQRLQKINDLNNKFDMMRINQLTNSPIRSPNIKATQTQAMKEQMKESVQLQEQMIMHTPVITGRVESIDDSPGDGTKQQQKMKEGLSKHKRQESLNFLQKYKQQQQQQLVNEEDSLHQQEDCREPAIQQVKQSLSKNL</sequence>
<dbReference type="InterPro" id="IPR000719">
    <property type="entry name" value="Prot_kinase_dom"/>
</dbReference>
<dbReference type="Gene3D" id="1.10.510.10">
    <property type="entry name" value="Transferase(Phosphotransferase) domain 1"/>
    <property type="match status" value="1"/>
</dbReference>
<dbReference type="GO" id="GO:0005524">
    <property type="term" value="F:ATP binding"/>
    <property type="evidence" value="ECO:0007669"/>
    <property type="project" value="UniProtKB-UniRule"/>
</dbReference>
<dbReference type="SMART" id="SM00220">
    <property type="entry name" value="S_TKc"/>
    <property type="match status" value="1"/>
</dbReference>
<dbReference type="GeneID" id="5042501"/>
<keyword evidence="7" id="KW-1185">Reference proteome</keyword>
<evidence type="ECO:0000313" key="7">
    <source>
        <dbReference type="Proteomes" id="UP000000600"/>
    </source>
</evidence>
<dbReference type="InterPro" id="IPR017441">
    <property type="entry name" value="Protein_kinase_ATP_BS"/>
</dbReference>
<proteinExistence type="predicted"/>
<dbReference type="OMA" id="QHNYFNP"/>
<dbReference type="HOGENOM" id="CLU_000288_177_0_1"/>
<dbReference type="InParanoid" id="A0E202"/>
<feature type="compositionally biased region" description="Basic and acidic residues" evidence="4">
    <location>
        <begin position="563"/>
        <end position="573"/>
    </location>
</feature>
<dbReference type="KEGG" id="ptm:GSPATT00022490001"/>
<dbReference type="PROSITE" id="PS50011">
    <property type="entry name" value="PROTEIN_KINASE_DOM"/>
    <property type="match status" value="1"/>
</dbReference>
<dbReference type="PROSITE" id="PS00107">
    <property type="entry name" value="PROTEIN_KINASE_ATP"/>
    <property type="match status" value="1"/>
</dbReference>
<feature type="domain" description="Protein kinase" evidence="5">
    <location>
        <begin position="162"/>
        <end position="425"/>
    </location>
</feature>
<feature type="region of interest" description="Disordered" evidence="4">
    <location>
        <begin position="514"/>
        <end position="587"/>
    </location>
</feature>
<keyword evidence="2 3" id="KW-0067">ATP-binding</keyword>
<dbReference type="SUPFAM" id="SSF56112">
    <property type="entry name" value="Protein kinase-like (PK-like)"/>
    <property type="match status" value="1"/>
</dbReference>
<dbReference type="eggNOG" id="KOG0032">
    <property type="taxonomic scope" value="Eukaryota"/>
</dbReference>
<dbReference type="GO" id="GO:0004674">
    <property type="term" value="F:protein serine/threonine kinase activity"/>
    <property type="evidence" value="ECO:0000318"/>
    <property type="project" value="GO_Central"/>
</dbReference>
<name>A0E202_PARTE</name>
<dbReference type="InterPro" id="IPR011009">
    <property type="entry name" value="Kinase-like_dom_sf"/>
</dbReference>
<dbReference type="PANTHER" id="PTHR44167:SF18">
    <property type="entry name" value="PROTEIN KINASE DOMAIN-CONTAINING PROTEIN"/>
    <property type="match status" value="1"/>
</dbReference>
<dbReference type="Gene3D" id="3.30.200.20">
    <property type="entry name" value="Phosphorylase Kinase, domain 1"/>
    <property type="match status" value="1"/>
</dbReference>
<dbReference type="AlphaFoldDB" id="A0E202"/>
<evidence type="ECO:0000256" key="4">
    <source>
        <dbReference type="SAM" id="MobiDB-lite"/>
    </source>
</evidence>
<dbReference type="GO" id="GO:0005634">
    <property type="term" value="C:nucleus"/>
    <property type="evidence" value="ECO:0000318"/>
    <property type="project" value="GO_Central"/>
</dbReference>
<dbReference type="RefSeq" id="XP_001456716.1">
    <property type="nucleotide sequence ID" value="XM_001456679.1"/>
</dbReference>
<dbReference type="PROSITE" id="PS00108">
    <property type="entry name" value="PROTEIN_KINASE_ST"/>
    <property type="match status" value="1"/>
</dbReference>
<dbReference type="PANTHER" id="PTHR44167">
    <property type="entry name" value="OVARIAN-SPECIFIC SERINE/THREONINE-PROTEIN KINASE LOK-RELATED"/>
    <property type="match status" value="1"/>
</dbReference>
<evidence type="ECO:0000256" key="3">
    <source>
        <dbReference type="PROSITE-ProRule" id="PRU10141"/>
    </source>
</evidence>
<keyword evidence="1 3" id="KW-0547">Nucleotide-binding</keyword>
<reference evidence="6 7" key="1">
    <citation type="journal article" date="2006" name="Nature">
        <title>Global trends of whole-genome duplications revealed by the ciliate Paramecium tetraurelia.</title>
        <authorList>
            <consortium name="Genoscope"/>
            <person name="Aury J.-M."/>
            <person name="Jaillon O."/>
            <person name="Duret L."/>
            <person name="Noel B."/>
            <person name="Jubin C."/>
            <person name="Porcel B.M."/>
            <person name="Segurens B."/>
            <person name="Daubin V."/>
            <person name="Anthouard V."/>
            <person name="Aiach N."/>
            <person name="Arnaiz O."/>
            <person name="Billaut A."/>
            <person name="Beisson J."/>
            <person name="Blanc I."/>
            <person name="Bouhouche K."/>
            <person name="Camara F."/>
            <person name="Duharcourt S."/>
            <person name="Guigo R."/>
            <person name="Gogendeau D."/>
            <person name="Katinka M."/>
            <person name="Keller A.-M."/>
            <person name="Kissmehl R."/>
            <person name="Klotz C."/>
            <person name="Koll F."/>
            <person name="Le Moue A."/>
            <person name="Lepere C."/>
            <person name="Malinsky S."/>
            <person name="Nowacki M."/>
            <person name="Nowak J.K."/>
            <person name="Plattner H."/>
            <person name="Poulain J."/>
            <person name="Ruiz F."/>
            <person name="Serrano V."/>
            <person name="Zagulski M."/>
            <person name="Dessen P."/>
            <person name="Betermier M."/>
            <person name="Weissenbach J."/>
            <person name="Scarpelli C."/>
            <person name="Schachter V."/>
            <person name="Sperling L."/>
            <person name="Meyer E."/>
            <person name="Cohen J."/>
            <person name="Wincker P."/>
        </authorList>
    </citation>
    <scope>NUCLEOTIDE SEQUENCE [LARGE SCALE GENOMIC DNA]</scope>
    <source>
        <strain evidence="6 7">Stock d4-2</strain>
    </source>
</reference>
<dbReference type="Proteomes" id="UP000000600">
    <property type="component" value="Unassembled WGS sequence"/>
</dbReference>